<keyword evidence="1" id="KW-0677">Repeat</keyword>
<keyword evidence="6" id="KW-1185">Reference proteome</keyword>
<feature type="compositionally biased region" description="Basic and acidic residues" evidence="4">
    <location>
        <begin position="507"/>
        <end position="516"/>
    </location>
</feature>
<feature type="region of interest" description="Disordered" evidence="4">
    <location>
        <begin position="375"/>
        <end position="421"/>
    </location>
</feature>
<feature type="domain" description="DRBM" evidence="5">
    <location>
        <begin position="1"/>
        <end position="70"/>
    </location>
</feature>
<feature type="compositionally biased region" description="Polar residues" evidence="4">
    <location>
        <begin position="407"/>
        <end position="421"/>
    </location>
</feature>
<dbReference type="KEGG" id="soe:110804578"/>
<evidence type="ECO:0000256" key="3">
    <source>
        <dbReference type="PROSITE-ProRule" id="PRU00266"/>
    </source>
</evidence>
<feature type="domain" description="DRBM" evidence="5">
    <location>
        <begin position="87"/>
        <end position="155"/>
    </location>
</feature>
<reference evidence="6" key="1">
    <citation type="journal article" date="2021" name="Nat. Commun.">
        <title>Genomic analyses provide insights into spinach domestication and the genetic basis of agronomic traits.</title>
        <authorList>
            <person name="Cai X."/>
            <person name="Sun X."/>
            <person name="Xu C."/>
            <person name="Sun H."/>
            <person name="Wang X."/>
            <person name="Ge C."/>
            <person name="Zhang Z."/>
            <person name="Wang Q."/>
            <person name="Fei Z."/>
            <person name="Jiao C."/>
            <person name="Wang Q."/>
        </authorList>
    </citation>
    <scope>NUCLEOTIDE SEQUENCE [LARGE SCALE GENOMIC DNA]</scope>
    <source>
        <strain evidence="6">cv. Varoflay</strain>
    </source>
</reference>
<dbReference type="GO" id="GO:0003725">
    <property type="term" value="F:double-stranded RNA binding"/>
    <property type="evidence" value="ECO:0007669"/>
    <property type="project" value="InterPro"/>
</dbReference>
<organism evidence="6 7">
    <name type="scientific">Spinacia oleracea</name>
    <name type="common">Spinach</name>
    <dbReference type="NCBI Taxonomy" id="3562"/>
    <lineage>
        <taxon>Eukaryota</taxon>
        <taxon>Viridiplantae</taxon>
        <taxon>Streptophyta</taxon>
        <taxon>Embryophyta</taxon>
        <taxon>Tracheophyta</taxon>
        <taxon>Spermatophyta</taxon>
        <taxon>Magnoliopsida</taxon>
        <taxon>eudicotyledons</taxon>
        <taxon>Gunneridae</taxon>
        <taxon>Pentapetalae</taxon>
        <taxon>Caryophyllales</taxon>
        <taxon>Chenopodiaceae</taxon>
        <taxon>Chenopodioideae</taxon>
        <taxon>Anserineae</taxon>
        <taxon>Spinacia</taxon>
    </lineage>
</organism>
<dbReference type="Gene3D" id="3.30.160.20">
    <property type="match status" value="2"/>
</dbReference>
<evidence type="ECO:0000256" key="2">
    <source>
        <dbReference type="ARBA" id="ARBA00022884"/>
    </source>
</evidence>
<dbReference type="Proteomes" id="UP000813463">
    <property type="component" value="Chromosome 4"/>
</dbReference>
<evidence type="ECO:0000313" key="7">
    <source>
        <dbReference type="RefSeq" id="XP_021865875.1"/>
    </source>
</evidence>
<dbReference type="PANTHER" id="PTHR46031:SF26">
    <property type="entry name" value="DOUBLE-STRANDED RNA-BINDING PROTEIN 2"/>
    <property type="match status" value="1"/>
</dbReference>
<dbReference type="InterPro" id="IPR044451">
    <property type="entry name" value="AtDRB-like_DSRM_2"/>
</dbReference>
<dbReference type="FunFam" id="3.30.160.20:FF:000036">
    <property type="entry name" value="Double-stranded RNA-binding protein 2"/>
    <property type="match status" value="2"/>
</dbReference>
<feature type="compositionally biased region" description="Basic and acidic residues" evidence="4">
    <location>
        <begin position="337"/>
        <end position="347"/>
    </location>
</feature>
<evidence type="ECO:0000256" key="1">
    <source>
        <dbReference type="ARBA" id="ARBA00022737"/>
    </source>
</evidence>
<dbReference type="GeneID" id="110804578"/>
<proteinExistence type="predicted"/>
<dbReference type="OrthoDB" id="5988181at2759"/>
<dbReference type="PROSITE" id="PS50137">
    <property type="entry name" value="DS_RBD"/>
    <property type="match status" value="2"/>
</dbReference>
<sequence>MYKNQLQELAQRSCFNLPSYACIREGPDHAPRFKASVNFNGEIFDSPAFFSTLRQAEHSAAEVALNTLADRGPSKTLAAKVLDETGVYKNLLQETAHRAGLNLPVYTTIRSGPGHVPIFSCTVELAGMTFTGEAAKTKKQAQKNAAIAAWSSLKQMSQCGSSSSANISGGHEEQEQVVVARFLGSLNPAEPSNSSQSNQQKGYHRSPASTTTCRNSFPSTPTSFGIRYQNWISSNISPEMVSHHIWLQGQPTEQQRRIMALQIPIQQVPRLPPPNQVVPWMHSMLQPSPHPYCLTGEQQPVPLSPGISMCAANSPFYFSNHLVRDPMKARSMVAVQELHEEKQEESSNHCSPEPSKSPVLSNDGAKLVLDEKLQKEAKQDSLPQAENISSASMKVQEKGPPMFESSMPPNIRSSRAATSNNPVNTGMAMPTASQGVTVGPTNRNFRYPITTPRMQSGGVGSFAVRPRYGRMQAGGFRPTFTAPAVQIRSVVPVCSAAPPRRMTSSPQKEESSDDMRNNSTGDVSVIKSKLENLEI</sequence>
<accession>A0A9R0KCV9</accession>
<dbReference type="CDD" id="cd19907">
    <property type="entry name" value="DSRM_AtDRB-like_rpt1"/>
    <property type="match status" value="1"/>
</dbReference>
<feature type="region of interest" description="Disordered" evidence="4">
    <location>
        <begin position="337"/>
        <end position="362"/>
    </location>
</feature>
<evidence type="ECO:0000259" key="5">
    <source>
        <dbReference type="PROSITE" id="PS50137"/>
    </source>
</evidence>
<keyword evidence="2 3" id="KW-0694">RNA-binding</keyword>
<feature type="region of interest" description="Disordered" evidence="4">
    <location>
        <begin position="496"/>
        <end position="535"/>
    </location>
</feature>
<feature type="compositionally biased region" description="Polar residues" evidence="4">
    <location>
        <begin position="190"/>
        <end position="216"/>
    </location>
</feature>
<dbReference type="PANTHER" id="PTHR46031">
    <property type="match status" value="1"/>
</dbReference>
<dbReference type="InterPro" id="IPR044450">
    <property type="entry name" value="AtDRB-like_DSRM_1"/>
</dbReference>
<dbReference type="SUPFAM" id="SSF54768">
    <property type="entry name" value="dsRNA-binding domain-like"/>
    <property type="match status" value="2"/>
</dbReference>
<dbReference type="InterPro" id="IPR014720">
    <property type="entry name" value="dsRBD_dom"/>
</dbReference>
<feature type="region of interest" description="Disordered" evidence="4">
    <location>
        <begin position="188"/>
        <end position="216"/>
    </location>
</feature>
<name>A0A9R0KCV9_SPIOL</name>
<dbReference type="Pfam" id="PF00035">
    <property type="entry name" value="dsrm"/>
    <property type="match status" value="2"/>
</dbReference>
<feature type="compositionally biased region" description="Polar residues" evidence="4">
    <location>
        <begin position="381"/>
        <end position="393"/>
    </location>
</feature>
<reference evidence="7" key="2">
    <citation type="submission" date="2025-08" db="UniProtKB">
        <authorList>
            <consortium name="RefSeq"/>
        </authorList>
    </citation>
    <scope>IDENTIFICATION</scope>
    <source>
        <tissue evidence="7">Leaf</tissue>
    </source>
</reference>
<gene>
    <name evidence="7" type="primary">LOC110804578</name>
</gene>
<evidence type="ECO:0000313" key="6">
    <source>
        <dbReference type="Proteomes" id="UP000813463"/>
    </source>
</evidence>
<evidence type="ECO:0000256" key="4">
    <source>
        <dbReference type="SAM" id="MobiDB-lite"/>
    </source>
</evidence>
<dbReference type="RefSeq" id="XP_021865875.1">
    <property type="nucleotide sequence ID" value="XM_022010183.2"/>
</dbReference>
<dbReference type="CDD" id="cd19908">
    <property type="entry name" value="DSRM_AtDRB-like_rpt2"/>
    <property type="match status" value="1"/>
</dbReference>
<dbReference type="SMART" id="SM00358">
    <property type="entry name" value="DSRM"/>
    <property type="match status" value="2"/>
</dbReference>
<protein>
    <submittedName>
        <fullName evidence="7">Double-stranded RNA-binding protein 3</fullName>
    </submittedName>
</protein>
<dbReference type="AlphaFoldDB" id="A0A9R0KCV9"/>